<dbReference type="Gene3D" id="3.30.70.20">
    <property type="match status" value="1"/>
</dbReference>
<reference evidence="6 7" key="1">
    <citation type="submission" date="2016-10" db="EMBL/GenBank/DDBJ databases">
        <title>Complete Genome Sequence of Peptococcaceae strain DCMF.</title>
        <authorList>
            <person name="Edwards R.J."/>
            <person name="Holland S.I."/>
            <person name="Deshpande N.P."/>
            <person name="Wong Y.K."/>
            <person name="Ertan H."/>
            <person name="Manefield M."/>
            <person name="Russell T.L."/>
            <person name="Lee M.J."/>
        </authorList>
    </citation>
    <scope>NUCLEOTIDE SEQUENCE [LARGE SCALE GENOMIC DNA]</scope>
    <source>
        <strain evidence="6 7">DCMF</strain>
    </source>
</reference>
<dbReference type="PANTHER" id="PTHR43710:SF7">
    <property type="entry name" value="INDOLEPYRUVATE OXIDOREDUCTASE SUBUNIT IORA"/>
    <property type="match status" value="1"/>
</dbReference>
<dbReference type="Pfam" id="PF02775">
    <property type="entry name" value="TPP_enzyme_C"/>
    <property type="match status" value="1"/>
</dbReference>
<feature type="domain" description="4Fe-4S ferredoxin-type" evidence="5">
    <location>
        <begin position="591"/>
        <end position="620"/>
    </location>
</feature>
<feature type="binding site" evidence="4">
    <location>
        <position position="606"/>
    </location>
    <ligand>
        <name>[4Fe-4S] cluster</name>
        <dbReference type="ChEBI" id="CHEBI:49883"/>
        <label>2</label>
    </ligand>
</feature>
<dbReference type="GO" id="GO:0030976">
    <property type="term" value="F:thiamine pyrophosphate binding"/>
    <property type="evidence" value="ECO:0007669"/>
    <property type="project" value="InterPro"/>
</dbReference>
<comment type="function">
    <text evidence="3">Catalyzes the ferredoxin-dependent oxidative decarboxylation of arylpyruvates.</text>
</comment>
<evidence type="ECO:0000256" key="4">
    <source>
        <dbReference type="PIRSR" id="PIRSR006439-50"/>
    </source>
</evidence>
<dbReference type="Proteomes" id="UP000323521">
    <property type="component" value="Chromosome"/>
</dbReference>
<dbReference type="PROSITE" id="PS51379">
    <property type="entry name" value="4FE4S_FER_2"/>
    <property type="match status" value="2"/>
</dbReference>
<dbReference type="KEGG" id="fwa:DCMF_26335"/>
<dbReference type="InterPro" id="IPR029061">
    <property type="entry name" value="THDP-binding"/>
</dbReference>
<dbReference type="FunFam" id="3.40.50.970:FF:000039">
    <property type="entry name" value="Indolepyruvate oxidoreductase subunit IorA"/>
    <property type="match status" value="1"/>
</dbReference>
<feature type="binding site" evidence="4">
    <location>
        <position position="583"/>
    </location>
    <ligand>
        <name>[4Fe-4S] cluster</name>
        <dbReference type="ChEBI" id="CHEBI:49883"/>
        <label>2</label>
    </ligand>
</feature>
<keyword evidence="7" id="KW-1185">Reference proteome</keyword>
<dbReference type="PANTHER" id="PTHR43710">
    <property type="entry name" value="2-HYDROXYACYL-COA LYASE"/>
    <property type="match status" value="1"/>
</dbReference>
<evidence type="ECO:0000256" key="1">
    <source>
        <dbReference type="ARBA" id="ARBA00022723"/>
    </source>
</evidence>
<keyword evidence="3 4" id="KW-0408">Iron</keyword>
<dbReference type="GO" id="GO:0051539">
    <property type="term" value="F:4 iron, 4 sulfur cluster binding"/>
    <property type="evidence" value="ECO:0007669"/>
    <property type="project" value="UniProtKB-UniRule"/>
</dbReference>
<evidence type="ECO:0000313" key="7">
    <source>
        <dbReference type="Proteomes" id="UP000323521"/>
    </source>
</evidence>
<feature type="binding site" evidence="4">
    <location>
        <position position="610"/>
    </location>
    <ligand>
        <name>[4Fe-4S] cluster</name>
        <dbReference type="ChEBI" id="CHEBI:49883"/>
        <label>1</label>
    </ligand>
</feature>
<dbReference type="InterPro" id="IPR045025">
    <property type="entry name" value="HACL1-like"/>
</dbReference>
<feature type="domain" description="4Fe-4S ferredoxin-type" evidence="5">
    <location>
        <begin position="562"/>
        <end position="584"/>
    </location>
</feature>
<dbReference type="InterPro" id="IPR002880">
    <property type="entry name" value="Pyrv_Fd/Flavodoxin_OxRdtase_N"/>
</dbReference>
<keyword evidence="3" id="KW-0813">Transport</keyword>
<dbReference type="EMBL" id="CP017634">
    <property type="protein sequence ID" value="ATW27805.1"/>
    <property type="molecule type" value="Genomic_DNA"/>
</dbReference>
<dbReference type="InterPro" id="IPR017721">
    <property type="entry name" value="IorA"/>
</dbReference>
<dbReference type="InterPro" id="IPR017896">
    <property type="entry name" value="4Fe4S_Fe-S-bd"/>
</dbReference>
<dbReference type="SUPFAM" id="SSF52518">
    <property type="entry name" value="Thiamin diphosphate-binding fold (THDP-binding)"/>
    <property type="match status" value="2"/>
</dbReference>
<keyword evidence="3 4" id="KW-0004">4Fe-4S</keyword>
<dbReference type="InterPro" id="IPR011766">
    <property type="entry name" value="TPP_enzyme_TPP-bd"/>
</dbReference>
<feature type="binding site" evidence="4">
    <location>
        <position position="600"/>
    </location>
    <ligand>
        <name>[4Fe-4S] cluster</name>
        <dbReference type="ChEBI" id="CHEBI:49883"/>
        <label>2</label>
    </ligand>
</feature>
<dbReference type="Pfam" id="PF01855">
    <property type="entry name" value="POR_N"/>
    <property type="match status" value="1"/>
</dbReference>
<accession>A0A3G1KZZ8</accession>
<gene>
    <name evidence="6" type="ORF">DCMF_26335</name>
</gene>
<dbReference type="Gene3D" id="3.40.50.970">
    <property type="match status" value="2"/>
</dbReference>
<feature type="binding site" evidence="4">
    <location>
        <position position="577"/>
    </location>
    <ligand>
        <name>[4Fe-4S] cluster</name>
        <dbReference type="ChEBI" id="CHEBI:49883"/>
        <label>1</label>
    </ligand>
</feature>
<feature type="binding site" evidence="4">
    <location>
        <position position="571"/>
    </location>
    <ligand>
        <name>[4Fe-4S] cluster</name>
        <dbReference type="ChEBI" id="CHEBI:49883"/>
        <label>1</label>
    </ligand>
</feature>
<evidence type="ECO:0000313" key="6">
    <source>
        <dbReference type="EMBL" id="ATW27805.1"/>
    </source>
</evidence>
<protein>
    <recommendedName>
        <fullName evidence="3">Indolepyruvate oxidoreductase subunit IorA</fullName>
        <shortName evidence="3">IOR</shortName>
        <ecNumber evidence="3">1.2.7.8</ecNumber>
    </recommendedName>
    <alternativeName>
        <fullName evidence="3">Indolepyruvate ferredoxin oxidoreductase subunit alpha</fullName>
    </alternativeName>
</protein>
<evidence type="ECO:0000259" key="5">
    <source>
        <dbReference type="PROSITE" id="PS51379"/>
    </source>
</evidence>
<organism evidence="6 7">
    <name type="scientific">Formimonas warabiya</name>
    <dbReference type="NCBI Taxonomy" id="1761012"/>
    <lineage>
        <taxon>Bacteria</taxon>
        <taxon>Bacillati</taxon>
        <taxon>Bacillota</taxon>
        <taxon>Clostridia</taxon>
        <taxon>Eubacteriales</taxon>
        <taxon>Peptococcaceae</taxon>
        <taxon>Candidatus Formimonas</taxon>
    </lineage>
</organism>
<evidence type="ECO:0000256" key="2">
    <source>
        <dbReference type="ARBA" id="ARBA00023002"/>
    </source>
</evidence>
<dbReference type="GO" id="GO:0043805">
    <property type="term" value="F:indolepyruvate ferredoxin oxidoreductase activity"/>
    <property type="evidence" value="ECO:0007669"/>
    <property type="project" value="UniProtKB-UniRule"/>
</dbReference>
<dbReference type="EC" id="1.2.7.8" evidence="3"/>
<dbReference type="CDD" id="cd02008">
    <property type="entry name" value="TPP_IOR_alpha"/>
    <property type="match status" value="1"/>
</dbReference>
<dbReference type="CDD" id="cd07034">
    <property type="entry name" value="TPP_PYR_PFOR_IOR-alpha_like"/>
    <property type="match status" value="1"/>
</dbReference>
<comment type="cofactor">
    <cofactor evidence="3 4">
        <name>[4Fe-4S] cluster</name>
        <dbReference type="ChEBI" id="CHEBI:49883"/>
    </cofactor>
    <text evidence="3 4">Binds 2 [4Fe-4S] clusters. In this family the first cluster has a non-standard and varying [4Fe-4S] binding motif CX(2)CX(2)CX(4-5)CP.</text>
</comment>
<feature type="binding site" evidence="4">
    <location>
        <position position="574"/>
    </location>
    <ligand>
        <name>[4Fe-4S] cluster</name>
        <dbReference type="ChEBI" id="CHEBI:49883"/>
        <label>1</label>
    </ligand>
</feature>
<dbReference type="AlphaFoldDB" id="A0A3G1KZZ8"/>
<dbReference type="RefSeq" id="WP_148137187.1">
    <property type="nucleotide sequence ID" value="NZ_CP017634.1"/>
</dbReference>
<dbReference type="OrthoDB" id="9804603at2"/>
<evidence type="ECO:0000256" key="3">
    <source>
        <dbReference type="PIRNR" id="PIRNR006439"/>
    </source>
</evidence>
<comment type="catalytic activity">
    <reaction evidence="3">
        <text>indole-3-pyruvate + 2 oxidized [2Fe-2S]-[ferredoxin] + CoA = (indol-3-yl)acetyl-CoA + 2 reduced [2Fe-2S]-[ferredoxin] + CO2 + H(+)</text>
        <dbReference type="Rhea" id="RHEA:12645"/>
        <dbReference type="Rhea" id="RHEA-COMP:10000"/>
        <dbReference type="Rhea" id="RHEA-COMP:10001"/>
        <dbReference type="ChEBI" id="CHEBI:15378"/>
        <dbReference type="ChEBI" id="CHEBI:16526"/>
        <dbReference type="ChEBI" id="CHEBI:17640"/>
        <dbReference type="ChEBI" id="CHEBI:33737"/>
        <dbReference type="ChEBI" id="CHEBI:33738"/>
        <dbReference type="ChEBI" id="CHEBI:57271"/>
        <dbReference type="ChEBI" id="CHEBI:57287"/>
        <dbReference type="EC" id="1.2.7.8"/>
    </reaction>
</comment>
<dbReference type="GO" id="GO:0046872">
    <property type="term" value="F:metal ion binding"/>
    <property type="evidence" value="ECO:0007669"/>
    <property type="project" value="UniProtKB-UniRule"/>
</dbReference>
<keyword evidence="1 3" id="KW-0479">Metal-binding</keyword>
<sequence length="620" mass="66407">MTKKIIGGNEAVALGALHAGVKVITGYPGTPSSEVIGSLWGKDLPGTKVEWSTNEKVAFEVAAAAAWAGFRSLCTMKMSGLNVAYDSLISITYSGCKGGLVVYVCDDPGVSAGMPEQDVRGFALMSDMPMLEPGSVQESYDLIQFAFELSEAIQSPVFVRSVTNVALSHGVANVEERILPPDKKPLLEKDIMKYTKAGAAICMTQHRDLIARLEKAGDIIGEKGLNRLHLKGEKGGLGIISVGVVNTFLAEGFDIADRFGINPEEISTLEAVTTIPFPKKEVGALLDHCGAILVLEELEPHLEKGVYLEAYKRGAKVRIIGKEDGTLSRIGDYDATHVVKGIFSALDKPVPEELYKTIEAEKHCAARPITTCAGCPHRGTYMAINQAVKNLGYKKEEVMVTGDIGCTILGINPPFHTIWTEVAMGASIPMAQGYVYSGVETPVIATIGDSTFFHGGIPGLLNAVQHQINLTAIVMDNGWTAMTGMQVNPGTAPDFQQSGCKPLDLAQVIPGLGVENFFIADPYDLEGTTETIQKALTLPGVKVILSRRECAIQANRRKVKYGTVQVDQEQCNLCKRCINITGCPAISLGEESIVIDSGQCNGCALCAQVCNRSAIKREGK</sequence>
<dbReference type="SUPFAM" id="SSF54862">
    <property type="entry name" value="4Fe-4S ferredoxins"/>
    <property type="match status" value="1"/>
</dbReference>
<keyword evidence="3 4" id="KW-0411">Iron-sulfur</keyword>
<proteinExistence type="predicted"/>
<feature type="binding site" evidence="4">
    <location>
        <position position="603"/>
    </location>
    <ligand>
        <name>[4Fe-4S] cluster</name>
        <dbReference type="ChEBI" id="CHEBI:49883"/>
        <label>2</label>
    </ligand>
</feature>
<name>A0A3G1KZZ8_FORW1</name>
<keyword evidence="2 3" id="KW-0560">Oxidoreductase</keyword>
<dbReference type="PIRSF" id="PIRSF006439">
    <property type="entry name" value="Indolepyruvate_ferr_oxidored"/>
    <property type="match status" value="1"/>
</dbReference>
<keyword evidence="3" id="KW-0249">Electron transport</keyword>